<reference evidence="2" key="1">
    <citation type="journal article" date="2019" name="Int. J. Syst. Evol. Microbiol.">
        <title>The Global Catalogue of Microorganisms (GCM) 10K type strain sequencing project: providing services to taxonomists for standard genome sequencing and annotation.</title>
        <authorList>
            <consortium name="The Broad Institute Genomics Platform"/>
            <consortium name="The Broad Institute Genome Sequencing Center for Infectious Disease"/>
            <person name="Wu L."/>
            <person name="Ma J."/>
        </authorList>
    </citation>
    <scope>NUCLEOTIDE SEQUENCE [LARGE SCALE GENOMIC DNA]</scope>
    <source>
        <strain evidence="2">CGMCC 1.12371</strain>
    </source>
</reference>
<dbReference type="SUPFAM" id="SSF52833">
    <property type="entry name" value="Thioredoxin-like"/>
    <property type="match status" value="1"/>
</dbReference>
<organism evidence="1 2">
    <name type="scientific">Hydrogenophaga atypica</name>
    <dbReference type="NCBI Taxonomy" id="249409"/>
    <lineage>
        <taxon>Bacteria</taxon>
        <taxon>Pseudomonadati</taxon>
        <taxon>Pseudomonadota</taxon>
        <taxon>Betaproteobacteria</taxon>
        <taxon>Burkholderiales</taxon>
        <taxon>Comamonadaceae</taxon>
        <taxon>Hydrogenophaga</taxon>
    </lineage>
</organism>
<evidence type="ECO:0000313" key="1">
    <source>
        <dbReference type="EMBL" id="MFC7408289.1"/>
    </source>
</evidence>
<sequence length="192" mass="20847">MNTFSKGLRQRVWAWALDWKSHLITVTMLVAVVWAVQTWQTRHVAGGPLPDAVLATALTVIRPDGSPHQSTVGAELAALQARHPGRNVGLYVWAEWCPICKTIQGTVDGIAQDHPVLTVAMQSGPPEAVGRYLRGRGLAWHTLVDPRAQVSGGLGFGAVPTFAVITPQGQLRWPTVGLSSGWGLRLRLWLAR</sequence>
<dbReference type="Proteomes" id="UP001596501">
    <property type="component" value="Unassembled WGS sequence"/>
</dbReference>
<dbReference type="RefSeq" id="WP_382220385.1">
    <property type="nucleotide sequence ID" value="NZ_JBHTCA010000003.1"/>
</dbReference>
<dbReference type="Gene3D" id="3.40.30.10">
    <property type="entry name" value="Glutaredoxin"/>
    <property type="match status" value="1"/>
</dbReference>
<accession>A0ABW2QFP4</accession>
<comment type="caution">
    <text evidence="1">The sequence shown here is derived from an EMBL/GenBank/DDBJ whole genome shotgun (WGS) entry which is preliminary data.</text>
</comment>
<name>A0ABW2QFP4_9BURK</name>
<evidence type="ECO:0000313" key="2">
    <source>
        <dbReference type="Proteomes" id="UP001596501"/>
    </source>
</evidence>
<protein>
    <submittedName>
        <fullName evidence="1">Protein disulfide oxidoreductase</fullName>
    </submittedName>
</protein>
<gene>
    <name evidence="1" type="ORF">ACFQPB_05400</name>
</gene>
<proteinExistence type="predicted"/>
<dbReference type="EMBL" id="JBHTCA010000003">
    <property type="protein sequence ID" value="MFC7408289.1"/>
    <property type="molecule type" value="Genomic_DNA"/>
</dbReference>
<dbReference type="InterPro" id="IPR036249">
    <property type="entry name" value="Thioredoxin-like_sf"/>
</dbReference>
<keyword evidence="2" id="KW-1185">Reference proteome</keyword>